<evidence type="ECO:0000256" key="2">
    <source>
        <dbReference type="ARBA" id="ARBA00022771"/>
    </source>
</evidence>
<comment type="caution">
    <text evidence="5">The sequence shown here is derived from an EMBL/GenBank/DDBJ whole genome shotgun (WGS) entry which is preliminary data.</text>
</comment>
<dbReference type="AlphaFoldDB" id="A0A0L7KZS5"/>
<dbReference type="Proteomes" id="UP000037510">
    <property type="component" value="Unassembled WGS sequence"/>
</dbReference>
<dbReference type="EMBL" id="JTDY01004064">
    <property type="protein sequence ID" value="KOB68645.1"/>
    <property type="molecule type" value="Genomic_DNA"/>
</dbReference>
<evidence type="ECO:0000256" key="1">
    <source>
        <dbReference type="ARBA" id="ARBA00022723"/>
    </source>
</evidence>
<evidence type="ECO:0000256" key="3">
    <source>
        <dbReference type="ARBA" id="ARBA00022833"/>
    </source>
</evidence>
<name>A0A0L7KZS5_OPEBR</name>
<dbReference type="GO" id="GO:0008270">
    <property type="term" value="F:zinc ion binding"/>
    <property type="evidence" value="ECO:0007669"/>
    <property type="project" value="UniProtKB-KW"/>
</dbReference>
<accession>A0A0L7KZS5</accession>
<reference evidence="5 6" key="1">
    <citation type="journal article" date="2015" name="Genome Biol. Evol.">
        <title>The genome of winter moth (Operophtera brumata) provides a genomic perspective on sexual dimorphism and phenology.</title>
        <authorList>
            <person name="Derks M.F."/>
            <person name="Smit S."/>
            <person name="Salis L."/>
            <person name="Schijlen E."/>
            <person name="Bossers A."/>
            <person name="Mateman C."/>
            <person name="Pijl A.S."/>
            <person name="de Ridder D."/>
            <person name="Groenen M.A."/>
            <person name="Visser M.E."/>
            <person name="Megens H.J."/>
        </authorList>
    </citation>
    <scope>NUCLEOTIDE SEQUENCE [LARGE SCALE GENOMIC DNA]</scope>
    <source>
        <strain evidence="5">WM2013NL</strain>
        <tissue evidence="5">Head and thorax</tissue>
    </source>
</reference>
<sequence>MNGKGGNKMRWRCTTHAKYHCRALVHTVEGIIIAAAAIQSNYFRSCTAEEELKSYCMLVTNIQSNKSINFLLTGDAGTGVPIKYIMSRRGKTLLSVQGFTFCVQSVSGPKTRWVCSTHNHRRCRALVHTFENQIIKIKNDHDHDLSLHKN</sequence>
<keyword evidence="1" id="KW-0479">Metal-binding</keyword>
<evidence type="ECO:0000313" key="5">
    <source>
        <dbReference type="EMBL" id="KOB68645.1"/>
    </source>
</evidence>
<evidence type="ECO:0000259" key="4">
    <source>
        <dbReference type="Pfam" id="PF04500"/>
    </source>
</evidence>
<evidence type="ECO:0000313" key="6">
    <source>
        <dbReference type="Proteomes" id="UP000037510"/>
    </source>
</evidence>
<dbReference type="InterPro" id="IPR007588">
    <property type="entry name" value="Znf_FLYWCH"/>
</dbReference>
<keyword evidence="2" id="KW-0863">Zinc-finger</keyword>
<organism evidence="5 6">
    <name type="scientific">Operophtera brumata</name>
    <name type="common">Winter moth</name>
    <name type="synonym">Phalaena brumata</name>
    <dbReference type="NCBI Taxonomy" id="104452"/>
    <lineage>
        <taxon>Eukaryota</taxon>
        <taxon>Metazoa</taxon>
        <taxon>Ecdysozoa</taxon>
        <taxon>Arthropoda</taxon>
        <taxon>Hexapoda</taxon>
        <taxon>Insecta</taxon>
        <taxon>Pterygota</taxon>
        <taxon>Neoptera</taxon>
        <taxon>Endopterygota</taxon>
        <taxon>Lepidoptera</taxon>
        <taxon>Glossata</taxon>
        <taxon>Ditrysia</taxon>
        <taxon>Geometroidea</taxon>
        <taxon>Geometridae</taxon>
        <taxon>Larentiinae</taxon>
        <taxon>Operophtera</taxon>
    </lineage>
</organism>
<dbReference type="Gene3D" id="2.20.25.240">
    <property type="match status" value="2"/>
</dbReference>
<feature type="domain" description="FLYWCH-type" evidence="4">
    <location>
        <begin position="84"/>
        <end position="143"/>
    </location>
</feature>
<proteinExistence type="predicted"/>
<protein>
    <submittedName>
        <fullName evidence="5">Modifier of mdg4</fullName>
    </submittedName>
</protein>
<feature type="non-terminal residue" evidence="5">
    <location>
        <position position="150"/>
    </location>
</feature>
<keyword evidence="6" id="KW-1185">Reference proteome</keyword>
<dbReference type="Pfam" id="PF04500">
    <property type="entry name" value="FLYWCH"/>
    <property type="match status" value="1"/>
</dbReference>
<gene>
    <name evidence="5" type="ORF">OBRU01_18002</name>
</gene>
<feature type="non-terminal residue" evidence="5">
    <location>
        <position position="1"/>
    </location>
</feature>
<keyword evidence="3" id="KW-0862">Zinc</keyword>